<keyword evidence="2" id="KW-0540">Nuclease</keyword>
<feature type="compositionally biased region" description="Polar residues" evidence="1">
    <location>
        <begin position="32"/>
        <end position="42"/>
    </location>
</feature>
<protein>
    <submittedName>
        <fullName evidence="2">Structure-specific endonuclease subunit SLX1</fullName>
    </submittedName>
</protein>
<name>A0A0L6UCM9_9BASI</name>
<organism evidence="2 3">
    <name type="scientific">Puccinia sorghi</name>
    <dbReference type="NCBI Taxonomy" id="27349"/>
    <lineage>
        <taxon>Eukaryota</taxon>
        <taxon>Fungi</taxon>
        <taxon>Dikarya</taxon>
        <taxon>Basidiomycota</taxon>
        <taxon>Pucciniomycotina</taxon>
        <taxon>Pucciniomycetes</taxon>
        <taxon>Pucciniales</taxon>
        <taxon>Pucciniaceae</taxon>
        <taxon>Puccinia</taxon>
    </lineage>
</organism>
<feature type="region of interest" description="Disordered" evidence="1">
    <location>
        <begin position="1"/>
        <end position="102"/>
    </location>
</feature>
<gene>
    <name evidence="2" type="ORF">VP01_8000g1</name>
</gene>
<evidence type="ECO:0000313" key="3">
    <source>
        <dbReference type="Proteomes" id="UP000037035"/>
    </source>
</evidence>
<dbReference type="Proteomes" id="UP000037035">
    <property type="component" value="Unassembled WGS sequence"/>
</dbReference>
<feature type="compositionally biased region" description="Basic and acidic residues" evidence="1">
    <location>
        <begin position="17"/>
        <end position="26"/>
    </location>
</feature>
<proteinExistence type="predicted"/>
<dbReference type="EMBL" id="LAVV01013496">
    <property type="protein sequence ID" value="KNZ45560.1"/>
    <property type="molecule type" value="Genomic_DNA"/>
</dbReference>
<reference evidence="2 3" key="1">
    <citation type="submission" date="2015-08" db="EMBL/GenBank/DDBJ databases">
        <title>Next Generation Sequencing and Analysis of the Genome of Puccinia sorghi L Schw, the Causal Agent of Maize Common Rust.</title>
        <authorList>
            <person name="Rochi L."/>
            <person name="Burguener G."/>
            <person name="Darino M."/>
            <person name="Turjanski A."/>
            <person name="Kreff E."/>
            <person name="Dieguez M.J."/>
            <person name="Sacco F."/>
        </authorList>
    </citation>
    <scope>NUCLEOTIDE SEQUENCE [LARGE SCALE GENOMIC DNA]</scope>
    <source>
        <strain evidence="2 3">RO10H11247</strain>
    </source>
</reference>
<dbReference type="VEuPathDB" id="FungiDB:VP01_8000g1"/>
<accession>A0A0L6UCM9</accession>
<sequence length="102" mass="11595">MLPGRIPPRQNLTGEDSSARQGDRNKLRLIQANASQTKTNPSRKPVATRKQPNKFTATNSRHTKPKPAKRTNKQIPTYNDDDDNDEPKQDFTKLMDDLHVSD</sequence>
<keyword evidence="2" id="KW-0255">Endonuclease</keyword>
<comment type="caution">
    <text evidence="2">The sequence shown here is derived from an EMBL/GenBank/DDBJ whole genome shotgun (WGS) entry which is preliminary data.</text>
</comment>
<feature type="compositionally biased region" description="Basic and acidic residues" evidence="1">
    <location>
        <begin position="86"/>
        <end position="102"/>
    </location>
</feature>
<keyword evidence="3" id="KW-1185">Reference proteome</keyword>
<evidence type="ECO:0000256" key="1">
    <source>
        <dbReference type="SAM" id="MobiDB-lite"/>
    </source>
</evidence>
<evidence type="ECO:0000313" key="2">
    <source>
        <dbReference type="EMBL" id="KNZ45560.1"/>
    </source>
</evidence>
<feature type="compositionally biased region" description="Basic residues" evidence="1">
    <location>
        <begin position="61"/>
        <end position="72"/>
    </location>
</feature>
<keyword evidence="2" id="KW-0378">Hydrolase</keyword>
<dbReference type="STRING" id="27349.A0A0L6UCM9"/>
<dbReference type="GO" id="GO:0004519">
    <property type="term" value="F:endonuclease activity"/>
    <property type="evidence" value="ECO:0007669"/>
    <property type="project" value="UniProtKB-KW"/>
</dbReference>
<dbReference type="AlphaFoldDB" id="A0A0L6UCM9"/>